<evidence type="ECO:0000313" key="3">
    <source>
        <dbReference type="Proteomes" id="UP000076761"/>
    </source>
</evidence>
<dbReference type="OrthoDB" id="10508107at2759"/>
<sequence length="276" mass="29796">MPDSLAPPSVPLSSSSSSSSSSLSLNDSSDCPSMLFSDSLSSDSYSDISDSLSDPPPRASVSGDLPSEPASLSSHSLEQAPGTGSQENTPKASCCAVFGTEDAGYEADFEGRHHRKCFVHVSLAGADHQRKVVPRRRRLSLLACSTHPPPPFSPRSPLEEGIRDELPSPPVASLSENLPCPAVQAEGALHAKAMTYPAPQRPLSPRLHYIRGSLGHPQQYFNRWQRMDYQHRNVASLGSSFPSSQSYDNLTFDSFMLMAEQANSHHARRHSVSGLL</sequence>
<dbReference type="Proteomes" id="UP000076761">
    <property type="component" value="Unassembled WGS sequence"/>
</dbReference>
<organism evidence="2 3">
    <name type="scientific">Neolentinus lepideus HHB14362 ss-1</name>
    <dbReference type="NCBI Taxonomy" id="1314782"/>
    <lineage>
        <taxon>Eukaryota</taxon>
        <taxon>Fungi</taxon>
        <taxon>Dikarya</taxon>
        <taxon>Basidiomycota</taxon>
        <taxon>Agaricomycotina</taxon>
        <taxon>Agaricomycetes</taxon>
        <taxon>Gloeophyllales</taxon>
        <taxon>Gloeophyllaceae</taxon>
        <taxon>Neolentinus</taxon>
    </lineage>
</organism>
<evidence type="ECO:0000313" key="2">
    <source>
        <dbReference type="EMBL" id="KZT20477.1"/>
    </source>
</evidence>
<feature type="region of interest" description="Disordered" evidence="1">
    <location>
        <begin position="1"/>
        <end position="91"/>
    </location>
</feature>
<gene>
    <name evidence="2" type="ORF">NEOLEDRAFT_1182544</name>
</gene>
<dbReference type="EMBL" id="KV425620">
    <property type="protein sequence ID" value="KZT20477.1"/>
    <property type="molecule type" value="Genomic_DNA"/>
</dbReference>
<feature type="compositionally biased region" description="Low complexity" evidence="1">
    <location>
        <begin position="1"/>
        <end position="53"/>
    </location>
</feature>
<keyword evidence="3" id="KW-1185">Reference proteome</keyword>
<dbReference type="AlphaFoldDB" id="A0A165P3S6"/>
<feature type="compositionally biased region" description="Polar residues" evidence="1">
    <location>
        <begin position="70"/>
        <end position="91"/>
    </location>
</feature>
<reference evidence="2 3" key="1">
    <citation type="journal article" date="2016" name="Mol. Biol. Evol.">
        <title>Comparative Genomics of Early-Diverging Mushroom-Forming Fungi Provides Insights into the Origins of Lignocellulose Decay Capabilities.</title>
        <authorList>
            <person name="Nagy L.G."/>
            <person name="Riley R."/>
            <person name="Tritt A."/>
            <person name="Adam C."/>
            <person name="Daum C."/>
            <person name="Floudas D."/>
            <person name="Sun H."/>
            <person name="Yadav J.S."/>
            <person name="Pangilinan J."/>
            <person name="Larsson K.H."/>
            <person name="Matsuura K."/>
            <person name="Barry K."/>
            <person name="Labutti K."/>
            <person name="Kuo R."/>
            <person name="Ohm R.A."/>
            <person name="Bhattacharya S.S."/>
            <person name="Shirouzu T."/>
            <person name="Yoshinaga Y."/>
            <person name="Martin F.M."/>
            <person name="Grigoriev I.V."/>
            <person name="Hibbett D.S."/>
        </authorList>
    </citation>
    <scope>NUCLEOTIDE SEQUENCE [LARGE SCALE GENOMIC DNA]</scope>
    <source>
        <strain evidence="2 3">HHB14362 ss-1</strain>
    </source>
</reference>
<name>A0A165P3S6_9AGAM</name>
<accession>A0A165P3S6</accession>
<protein>
    <submittedName>
        <fullName evidence="2">Uncharacterized protein</fullName>
    </submittedName>
</protein>
<dbReference type="InParanoid" id="A0A165P3S6"/>
<evidence type="ECO:0000256" key="1">
    <source>
        <dbReference type="SAM" id="MobiDB-lite"/>
    </source>
</evidence>
<proteinExistence type="predicted"/>